<dbReference type="OrthoDB" id="2382309at2"/>
<evidence type="ECO:0000313" key="3">
    <source>
        <dbReference type="Proteomes" id="UP000321574"/>
    </source>
</evidence>
<dbReference type="Proteomes" id="UP000321574">
    <property type="component" value="Unassembled WGS sequence"/>
</dbReference>
<gene>
    <name evidence="2" type="ORF">FHP05_14375</name>
</gene>
<evidence type="ECO:0008006" key="4">
    <source>
        <dbReference type="Google" id="ProtNLM"/>
    </source>
</evidence>
<dbReference type="EMBL" id="VDUW01000015">
    <property type="protein sequence ID" value="TXL58146.1"/>
    <property type="molecule type" value="Genomic_DNA"/>
</dbReference>
<accession>A0A5C8NJ85</accession>
<keyword evidence="1" id="KW-0472">Membrane</keyword>
<name>A0A5C8NJ85_9BACI</name>
<keyword evidence="1" id="KW-0812">Transmembrane</keyword>
<organism evidence="2 3">
    <name type="scientific">Cerasibacillus terrae</name>
    <dbReference type="NCBI Taxonomy" id="2498845"/>
    <lineage>
        <taxon>Bacteria</taxon>
        <taxon>Bacillati</taxon>
        <taxon>Bacillota</taxon>
        <taxon>Bacilli</taxon>
        <taxon>Bacillales</taxon>
        <taxon>Bacillaceae</taxon>
        <taxon>Cerasibacillus</taxon>
    </lineage>
</organism>
<evidence type="ECO:0000256" key="1">
    <source>
        <dbReference type="SAM" id="Phobius"/>
    </source>
</evidence>
<keyword evidence="3" id="KW-1185">Reference proteome</keyword>
<sequence>MIQLIVSIILYFVIFFGIAFILNMLLRRTWLMSILYPFVMVITVDGISVIKYFTAPGESFSQTYDILIHLTPVDWMIFVSGFIGTIVSGIVIKFLRKSGYQMF</sequence>
<dbReference type="Pfam" id="PF14068">
    <property type="entry name" value="YuiB"/>
    <property type="match status" value="1"/>
</dbReference>
<feature type="transmembrane region" description="Helical" evidence="1">
    <location>
        <begin position="33"/>
        <end position="55"/>
    </location>
</feature>
<dbReference type="AlphaFoldDB" id="A0A5C8NJ85"/>
<comment type="caution">
    <text evidence="2">The sequence shown here is derived from an EMBL/GenBank/DDBJ whole genome shotgun (WGS) entry which is preliminary data.</text>
</comment>
<reference evidence="2 3" key="1">
    <citation type="submission" date="2019-06" db="EMBL/GenBank/DDBJ databases">
        <title>Cerasibacillus sp. nov., isolated from maize field.</title>
        <authorList>
            <person name="Lin S.-Y."/>
            <person name="Tsai C.-F."/>
            <person name="Young C.-C."/>
        </authorList>
    </citation>
    <scope>NUCLEOTIDE SEQUENCE [LARGE SCALE GENOMIC DNA]</scope>
    <source>
        <strain evidence="2 3">CC-CFT480</strain>
    </source>
</reference>
<keyword evidence="1" id="KW-1133">Transmembrane helix</keyword>
<feature type="transmembrane region" description="Helical" evidence="1">
    <location>
        <begin position="75"/>
        <end position="95"/>
    </location>
</feature>
<dbReference type="InterPro" id="IPR025917">
    <property type="entry name" value="YuiB"/>
</dbReference>
<feature type="transmembrane region" description="Helical" evidence="1">
    <location>
        <begin position="6"/>
        <end position="26"/>
    </location>
</feature>
<evidence type="ECO:0000313" key="2">
    <source>
        <dbReference type="EMBL" id="TXL58146.1"/>
    </source>
</evidence>
<dbReference type="RefSeq" id="WP_147670536.1">
    <property type="nucleotide sequence ID" value="NZ_VDUW01000015.1"/>
</dbReference>
<proteinExistence type="predicted"/>
<protein>
    <recommendedName>
        <fullName evidence="4">Membrane protein YuiB</fullName>
    </recommendedName>
</protein>